<keyword evidence="1" id="KW-1133">Transmembrane helix</keyword>
<comment type="caution">
    <text evidence="2">The sequence shown here is derived from an EMBL/GenBank/DDBJ whole genome shotgun (WGS) entry which is preliminary data.</text>
</comment>
<sequence>AMASQHKERHQSLADSIFNIEQERSFSHMILNYETEKAEKELSRKELLLSEKNRKLQLAVFVTGLIAVILIALYVLYVRKNHMYRQLVILYDTHRQRERQLLEQRDEKTDLVNTSQKNKALFDAVEKLMNDEHLYRSNSISIDMLVERLHSNRTYLSRMFTEQNTSFSEY</sequence>
<accession>K1U468</accession>
<proteinExistence type="predicted"/>
<dbReference type="EMBL" id="AJWY01001256">
    <property type="protein sequence ID" value="EKC80047.1"/>
    <property type="molecule type" value="Genomic_DNA"/>
</dbReference>
<protein>
    <submittedName>
        <fullName evidence="2">Uncharacterized protein</fullName>
    </submittedName>
</protein>
<gene>
    <name evidence="2" type="ORF">LEA_01799</name>
</gene>
<feature type="non-terminal residue" evidence="2">
    <location>
        <position position="1"/>
    </location>
</feature>
<feature type="non-terminal residue" evidence="2">
    <location>
        <position position="170"/>
    </location>
</feature>
<evidence type="ECO:0000313" key="2">
    <source>
        <dbReference type="EMBL" id="EKC80047.1"/>
    </source>
</evidence>
<reference evidence="2" key="1">
    <citation type="journal article" date="2013" name="Environ. Microbiol.">
        <title>Microbiota from the distal guts of lean and obese adolescents exhibit partial functional redundancy besides clear differences in community structure.</title>
        <authorList>
            <person name="Ferrer M."/>
            <person name="Ruiz A."/>
            <person name="Lanza F."/>
            <person name="Haange S.B."/>
            <person name="Oberbach A."/>
            <person name="Till H."/>
            <person name="Bargiela R."/>
            <person name="Campoy C."/>
            <person name="Segura M.T."/>
            <person name="Richter M."/>
            <person name="von Bergen M."/>
            <person name="Seifert J."/>
            <person name="Suarez A."/>
        </authorList>
    </citation>
    <scope>NUCLEOTIDE SEQUENCE</scope>
</reference>
<dbReference type="AlphaFoldDB" id="K1U468"/>
<keyword evidence="1" id="KW-0812">Transmembrane</keyword>
<feature type="transmembrane region" description="Helical" evidence="1">
    <location>
        <begin position="56"/>
        <end position="77"/>
    </location>
</feature>
<organism evidence="2">
    <name type="scientific">human gut metagenome</name>
    <dbReference type="NCBI Taxonomy" id="408170"/>
    <lineage>
        <taxon>unclassified sequences</taxon>
        <taxon>metagenomes</taxon>
        <taxon>organismal metagenomes</taxon>
    </lineage>
</organism>
<name>K1U468_9ZZZZ</name>
<evidence type="ECO:0000256" key="1">
    <source>
        <dbReference type="SAM" id="Phobius"/>
    </source>
</evidence>
<keyword evidence="1" id="KW-0472">Membrane</keyword>